<name>A0A7W9HUQ6_9PSEU</name>
<sequence length="129" mass="13490">MRFFRSWDDRPQWSVLAGNSAFGRILGGSGRAGRNGVALAKANRVLHSGVLPGRAACAAVLSKSSWQGWISWFVHAGTCCAVPCCSDSTGGLRAVVVWGGVPGGMSGHGIRLYGLGGRLRRRVGDPQGP</sequence>
<keyword evidence="2" id="KW-1185">Reference proteome</keyword>
<evidence type="ECO:0000313" key="1">
    <source>
        <dbReference type="EMBL" id="MBB5808818.1"/>
    </source>
</evidence>
<protein>
    <submittedName>
        <fullName evidence="1">Uncharacterized protein</fullName>
    </submittedName>
</protein>
<dbReference type="EMBL" id="JACHMO010000001">
    <property type="protein sequence ID" value="MBB5808818.1"/>
    <property type="molecule type" value="Genomic_DNA"/>
</dbReference>
<comment type="caution">
    <text evidence="1">The sequence shown here is derived from an EMBL/GenBank/DDBJ whole genome shotgun (WGS) entry which is preliminary data.</text>
</comment>
<evidence type="ECO:0000313" key="2">
    <source>
        <dbReference type="Proteomes" id="UP000552097"/>
    </source>
</evidence>
<proteinExistence type="predicted"/>
<reference evidence="1 2" key="1">
    <citation type="submission" date="2020-08" db="EMBL/GenBank/DDBJ databases">
        <title>Sequencing the genomes of 1000 actinobacteria strains.</title>
        <authorList>
            <person name="Klenk H.-P."/>
        </authorList>
    </citation>
    <scope>NUCLEOTIDE SEQUENCE [LARGE SCALE GENOMIC DNA]</scope>
    <source>
        <strain evidence="1 2">DSM 45486</strain>
    </source>
</reference>
<gene>
    <name evidence="1" type="ORF">F4560_008586</name>
</gene>
<dbReference type="AlphaFoldDB" id="A0A7W9HUQ6"/>
<accession>A0A7W9HUQ6</accession>
<dbReference type="Proteomes" id="UP000552097">
    <property type="component" value="Unassembled WGS sequence"/>
</dbReference>
<organism evidence="1 2">
    <name type="scientific">Saccharothrix ecbatanensis</name>
    <dbReference type="NCBI Taxonomy" id="1105145"/>
    <lineage>
        <taxon>Bacteria</taxon>
        <taxon>Bacillati</taxon>
        <taxon>Actinomycetota</taxon>
        <taxon>Actinomycetes</taxon>
        <taxon>Pseudonocardiales</taxon>
        <taxon>Pseudonocardiaceae</taxon>
        <taxon>Saccharothrix</taxon>
    </lineage>
</organism>